<dbReference type="InterPro" id="IPR056884">
    <property type="entry name" value="NPHP3-like_N"/>
</dbReference>
<keyword evidence="1" id="KW-0677">Repeat</keyword>
<protein>
    <recommendedName>
        <fullName evidence="6">NACHT domain-containing protein</fullName>
    </recommendedName>
</protein>
<sequence length="628" mass="71576">MGGLVIKRAYILAKQKEEFHRLAERVKAIVFLATPHRSADLAQLLNRILILTSGSRPFVAGLHRNSVATQSINDEFPQHCQGLQLHSFYETLPTNYGIGKGLVVDKDLATLGYANERTAYLNANHRDVYKYSAQSDSNYQTVRNALASTVNSFRSRALEFRQCLDNEQQHLLGSYLGVSEAPENELMRIDTIRMRGSCEWLLRKQSFQEWRDSGDSQLYWISAKPAAGKTILSGRIIHHLKDLNKDLAFYFLDYRSKARTTIHSFLLSFAWQMAHTYTEVAQTILTFCEKDEELKKADYRTVWRKLFVEGVLKTKYVRLQYWIIDALDECKQNSELIGLLLKVVETSPIRILVTSREHFEPRRHALRPEVKAHSEAIEEKDTKSDMALYIQANMDQLPMIDDETRKDMIKTILDKSAGCFLWVSLTLQELRGVHTSAEFRQVLEDVPSCMDELYSRVVTAMALATYGKKLAKAILTWTACAVRPLTTDELHCALQLDLKDSINVERSINSSCGQLVYVDAQSTVQMVHQTAQDFLLKTAGVTEFSVEGRAGHKILAMTCLQYLNGNEMRGPKHRRLSARNVVKQRSPFVEYACGCFFEHIAQVSSTDDDVFNATVKFLKSSNVLSWIE</sequence>
<gene>
    <name evidence="4" type="ORF">OHK93_003377</name>
</gene>
<dbReference type="Gene3D" id="3.40.50.300">
    <property type="entry name" value="P-loop containing nucleotide triphosphate hydrolases"/>
    <property type="match status" value="1"/>
</dbReference>
<comment type="caution">
    <text evidence="4">The sequence shown here is derived from an EMBL/GenBank/DDBJ whole genome shotgun (WGS) entry which is preliminary data.</text>
</comment>
<evidence type="ECO:0000259" key="2">
    <source>
        <dbReference type="Pfam" id="PF22939"/>
    </source>
</evidence>
<evidence type="ECO:0000313" key="5">
    <source>
        <dbReference type="Proteomes" id="UP001161017"/>
    </source>
</evidence>
<organism evidence="4 5">
    <name type="scientific">Ramalina farinacea</name>
    <dbReference type="NCBI Taxonomy" id="258253"/>
    <lineage>
        <taxon>Eukaryota</taxon>
        <taxon>Fungi</taxon>
        <taxon>Dikarya</taxon>
        <taxon>Ascomycota</taxon>
        <taxon>Pezizomycotina</taxon>
        <taxon>Lecanoromycetes</taxon>
        <taxon>OSLEUM clade</taxon>
        <taxon>Lecanoromycetidae</taxon>
        <taxon>Lecanorales</taxon>
        <taxon>Lecanorineae</taxon>
        <taxon>Ramalinaceae</taxon>
        <taxon>Ramalina</taxon>
    </lineage>
</organism>
<dbReference type="Pfam" id="PF22939">
    <property type="entry name" value="WHD_GPIID"/>
    <property type="match status" value="1"/>
</dbReference>
<keyword evidence="5" id="KW-1185">Reference proteome</keyword>
<dbReference type="PANTHER" id="PTHR10039">
    <property type="entry name" value="AMELOGENIN"/>
    <property type="match status" value="1"/>
</dbReference>
<dbReference type="InterPro" id="IPR029058">
    <property type="entry name" value="AB_hydrolase_fold"/>
</dbReference>
<feature type="domain" description="Nephrocystin 3-like N-terminal" evidence="3">
    <location>
        <begin position="196"/>
        <end position="356"/>
    </location>
</feature>
<dbReference type="Pfam" id="PF24883">
    <property type="entry name" value="NPHP3_N"/>
    <property type="match status" value="1"/>
</dbReference>
<accession>A0AA43TZS2</accession>
<reference evidence="4" key="1">
    <citation type="journal article" date="2023" name="Genome Biol. Evol.">
        <title>First Whole Genome Sequence and Flow Cytometry Genome Size Data for the Lichen-Forming Fungus Ramalina farinacea (Ascomycota).</title>
        <authorList>
            <person name="Llewellyn T."/>
            <person name="Mian S."/>
            <person name="Hill R."/>
            <person name="Leitch I.J."/>
            <person name="Gaya E."/>
        </authorList>
    </citation>
    <scope>NUCLEOTIDE SEQUENCE</scope>
    <source>
        <strain evidence="4">LIQ254RAFAR</strain>
    </source>
</reference>
<dbReference type="InterPro" id="IPR054471">
    <property type="entry name" value="GPIID_WHD"/>
</dbReference>
<dbReference type="PANTHER" id="PTHR10039:SF16">
    <property type="entry name" value="GPI INOSITOL-DEACYLASE"/>
    <property type="match status" value="1"/>
</dbReference>
<feature type="domain" description="GPI inositol-deacylase winged helix" evidence="2">
    <location>
        <begin position="460"/>
        <end position="546"/>
    </location>
</feature>
<evidence type="ECO:0000259" key="3">
    <source>
        <dbReference type="Pfam" id="PF24883"/>
    </source>
</evidence>
<dbReference type="EMBL" id="JAPUFD010000018">
    <property type="protein sequence ID" value="MDI1492165.1"/>
    <property type="molecule type" value="Genomic_DNA"/>
</dbReference>
<evidence type="ECO:0008006" key="6">
    <source>
        <dbReference type="Google" id="ProtNLM"/>
    </source>
</evidence>
<proteinExistence type="predicted"/>
<dbReference type="InterPro" id="IPR027417">
    <property type="entry name" value="P-loop_NTPase"/>
</dbReference>
<name>A0AA43TZS2_9LECA</name>
<evidence type="ECO:0000313" key="4">
    <source>
        <dbReference type="EMBL" id="MDI1492165.1"/>
    </source>
</evidence>
<evidence type="ECO:0000256" key="1">
    <source>
        <dbReference type="ARBA" id="ARBA00022737"/>
    </source>
</evidence>
<dbReference type="Proteomes" id="UP001161017">
    <property type="component" value="Unassembled WGS sequence"/>
</dbReference>
<dbReference type="Gene3D" id="3.40.50.1820">
    <property type="entry name" value="alpha/beta hydrolase"/>
    <property type="match status" value="1"/>
</dbReference>
<dbReference type="AlphaFoldDB" id="A0AA43TZS2"/>